<dbReference type="EMBL" id="QANS01000002">
    <property type="protein sequence ID" value="PTU32085.1"/>
    <property type="molecule type" value="Genomic_DNA"/>
</dbReference>
<reference evidence="4 5" key="1">
    <citation type="submission" date="2018-04" db="EMBL/GenBank/DDBJ databases">
        <title>Novel species isolated from glacier.</title>
        <authorList>
            <person name="Liu Q."/>
            <person name="Xin Y.-H."/>
        </authorList>
    </citation>
    <scope>NUCLEOTIDE SEQUENCE [LARGE SCALE GENOMIC DNA]</scope>
    <source>
        <strain evidence="4 5">GT1R17</strain>
    </source>
</reference>
<keyword evidence="5" id="KW-1185">Reference proteome</keyword>
<dbReference type="PANTHER" id="PTHR32071">
    <property type="entry name" value="TRANSCRIPTIONAL REGULATORY PROTEIN"/>
    <property type="match status" value="1"/>
</dbReference>
<comment type="caution">
    <text evidence="4">The sequence shown here is derived from an EMBL/GenBank/DDBJ whole genome shotgun (WGS) entry which is preliminary data.</text>
</comment>
<evidence type="ECO:0000256" key="1">
    <source>
        <dbReference type="ARBA" id="ARBA00022741"/>
    </source>
</evidence>
<dbReference type="InterPro" id="IPR027417">
    <property type="entry name" value="P-loop_NTPase"/>
</dbReference>
<dbReference type="Gene3D" id="1.10.8.60">
    <property type="match status" value="1"/>
</dbReference>
<proteinExistence type="predicted"/>
<feature type="domain" description="Sigma-54 factor interaction" evidence="3">
    <location>
        <begin position="172"/>
        <end position="402"/>
    </location>
</feature>
<organism evidence="4 5">
    <name type="scientific">Stenotrophobium rhamnosiphilum</name>
    <dbReference type="NCBI Taxonomy" id="2029166"/>
    <lineage>
        <taxon>Bacteria</taxon>
        <taxon>Pseudomonadati</taxon>
        <taxon>Pseudomonadota</taxon>
        <taxon>Gammaproteobacteria</taxon>
        <taxon>Nevskiales</taxon>
        <taxon>Nevskiaceae</taxon>
        <taxon>Stenotrophobium</taxon>
    </lineage>
</organism>
<evidence type="ECO:0000259" key="3">
    <source>
        <dbReference type="PROSITE" id="PS50045"/>
    </source>
</evidence>
<dbReference type="OrthoDB" id="7054881at2"/>
<dbReference type="InterPro" id="IPR002078">
    <property type="entry name" value="Sigma_54_int"/>
</dbReference>
<dbReference type="RefSeq" id="WP_107939277.1">
    <property type="nucleotide sequence ID" value="NZ_QANS01000002.1"/>
</dbReference>
<dbReference type="GO" id="GO:0006355">
    <property type="term" value="P:regulation of DNA-templated transcription"/>
    <property type="evidence" value="ECO:0007669"/>
    <property type="project" value="InterPro"/>
</dbReference>
<gene>
    <name evidence="4" type="ORF">CJD38_05285</name>
</gene>
<dbReference type="Gene3D" id="3.40.50.300">
    <property type="entry name" value="P-loop containing nucleotide triphosphate hydrolases"/>
    <property type="match status" value="1"/>
</dbReference>
<evidence type="ECO:0000313" key="4">
    <source>
        <dbReference type="EMBL" id="PTU32085.1"/>
    </source>
</evidence>
<evidence type="ECO:0000256" key="2">
    <source>
        <dbReference type="ARBA" id="ARBA00022840"/>
    </source>
</evidence>
<sequence>MFFKDNRKPVESSWGSEATSGLYLRVFGDRLVMAGGDAADAIRKSLPESRRVDFSVLPEKADAIRIDSDFVMTMFIDPAQLDGIADKVLLARQNGKTATLIIAISGTQLVSLGKWLDRRASDGKLGGIRLILAHDSVDVGEQLSKRLQHPTEANVIRMPVTTEIENSAFKSFFVFSPELQALVARIRGFALNGVTRACLLGGPGSGKTTLAYYYYLVRDKGRFVSINLSAENTGDKSAIKSLLCGHVSGAFPGAGARTGAFTHARDGVTFLDESHGVKGAVMEVLMEALDNGQYLPFGASAKQQLDCALLFASNRSWEHLQNAVNLDEFTRMGAAILQVPELAKREEDMIAVVATALARLGSKCTTWTAPTGLSREAWARIRDCRWHGNIRGLIRVLESAFVDTTTGSGSSLIQAHEVEQGIELWEPKSHHSHQIYATN</sequence>
<dbReference type="GO" id="GO:0005524">
    <property type="term" value="F:ATP binding"/>
    <property type="evidence" value="ECO:0007669"/>
    <property type="project" value="UniProtKB-KW"/>
</dbReference>
<dbReference type="AlphaFoldDB" id="A0A2T5MHM8"/>
<dbReference type="Pfam" id="PF00158">
    <property type="entry name" value="Sigma54_activat"/>
    <property type="match status" value="1"/>
</dbReference>
<protein>
    <recommendedName>
        <fullName evidence="3">Sigma-54 factor interaction domain-containing protein</fullName>
    </recommendedName>
</protein>
<dbReference type="PROSITE" id="PS50045">
    <property type="entry name" value="SIGMA54_INTERACT_4"/>
    <property type="match status" value="1"/>
</dbReference>
<dbReference type="Proteomes" id="UP000244248">
    <property type="component" value="Unassembled WGS sequence"/>
</dbReference>
<accession>A0A2T5MHM8</accession>
<dbReference type="SUPFAM" id="SSF52540">
    <property type="entry name" value="P-loop containing nucleoside triphosphate hydrolases"/>
    <property type="match status" value="1"/>
</dbReference>
<evidence type="ECO:0000313" key="5">
    <source>
        <dbReference type="Proteomes" id="UP000244248"/>
    </source>
</evidence>
<keyword evidence="1" id="KW-0547">Nucleotide-binding</keyword>
<keyword evidence="2" id="KW-0067">ATP-binding</keyword>
<dbReference type="CDD" id="cd00009">
    <property type="entry name" value="AAA"/>
    <property type="match status" value="1"/>
</dbReference>
<name>A0A2T5MHM8_9GAMM</name>